<organism evidence="1 2">
    <name type="scientific">Elysia crispata</name>
    <name type="common">lettuce slug</name>
    <dbReference type="NCBI Taxonomy" id="231223"/>
    <lineage>
        <taxon>Eukaryota</taxon>
        <taxon>Metazoa</taxon>
        <taxon>Spiralia</taxon>
        <taxon>Lophotrochozoa</taxon>
        <taxon>Mollusca</taxon>
        <taxon>Gastropoda</taxon>
        <taxon>Heterobranchia</taxon>
        <taxon>Euthyneura</taxon>
        <taxon>Panpulmonata</taxon>
        <taxon>Sacoglossa</taxon>
        <taxon>Placobranchoidea</taxon>
        <taxon>Plakobranchidae</taxon>
        <taxon>Elysia</taxon>
    </lineage>
</organism>
<evidence type="ECO:0000313" key="1">
    <source>
        <dbReference type="EMBL" id="KAK3765415.1"/>
    </source>
</evidence>
<dbReference type="AlphaFoldDB" id="A0AAE0ZA42"/>
<gene>
    <name evidence="1" type="ORF">RRG08_063085</name>
</gene>
<evidence type="ECO:0000313" key="2">
    <source>
        <dbReference type="Proteomes" id="UP001283361"/>
    </source>
</evidence>
<proteinExistence type="predicted"/>
<dbReference type="Proteomes" id="UP001283361">
    <property type="component" value="Unassembled WGS sequence"/>
</dbReference>
<sequence>VIGTAALHRIFLDSGRLRLRWLVEDKPSKLTLVGHWYRCTSQNIPGLREDCAPQVVIGTAALHRIFLDSGRLRLRWLVEDKPSPELTLVGHWYRCTSQKYSWTQEDCASGGWWRTKPSELTLVGHWYPLHFTEYSWTRERLRLRWLVEDKPSELTLCRSLVPLHFTEVFLDSGRLRPQVVIGTAALHRIFLDSGRLRLRWLVEDKPSELTLVGHWYAAALHRIFLDSGRLRLRWLVEDKPSPELTLVGHWYRFALHRIFLDSGKDCASGGSAVEDKPSKLTPCRVIGTAALHRIIPGLRKIAPQVIGTAALHRIFLDSGRLRLRWLVEDKTKSAELTLVGHWYRCTSQNIPGLRKIAPQVVGGGQTV</sequence>
<dbReference type="EMBL" id="JAWDGP010004304">
    <property type="protein sequence ID" value="KAK3765415.1"/>
    <property type="molecule type" value="Genomic_DNA"/>
</dbReference>
<keyword evidence="2" id="KW-1185">Reference proteome</keyword>
<accession>A0AAE0ZA42</accession>
<name>A0AAE0ZA42_9GAST</name>
<reference evidence="1" key="1">
    <citation type="journal article" date="2023" name="G3 (Bethesda)">
        <title>A reference genome for the long-term kleptoplast-retaining sea slug Elysia crispata morphotype clarki.</title>
        <authorList>
            <person name="Eastman K.E."/>
            <person name="Pendleton A.L."/>
            <person name="Shaikh M.A."/>
            <person name="Suttiyut T."/>
            <person name="Ogas R."/>
            <person name="Tomko P."/>
            <person name="Gavelis G."/>
            <person name="Widhalm J.R."/>
            <person name="Wisecaver J.H."/>
        </authorList>
    </citation>
    <scope>NUCLEOTIDE SEQUENCE</scope>
    <source>
        <strain evidence="1">ECLA1</strain>
    </source>
</reference>
<feature type="non-terminal residue" evidence="1">
    <location>
        <position position="1"/>
    </location>
</feature>
<protein>
    <submittedName>
        <fullName evidence="1">Uncharacterized protein</fullName>
    </submittedName>
</protein>
<comment type="caution">
    <text evidence="1">The sequence shown here is derived from an EMBL/GenBank/DDBJ whole genome shotgun (WGS) entry which is preliminary data.</text>
</comment>